<sequence length="126" mass="13485">MPATLPEHDSDQEWELLWTISDALLAAVDNLAKHPGDHAAAARVAAKVVRFTHQFDPTSEGNMHAEAAVANQVFNEIVRFAGEHDKLTTSDLQGALEAVALRLIRHEISGEPGRTASAPGEGGGRE</sequence>
<protein>
    <submittedName>
        <fullName evidence="1">Uncharacterized protein</fullName>
    </submittedName>
</protein>
<evidence type="ECO:0000313" key="1">
    <source>
        <dbReference type="EMBL" id="RBO88478.1"/>
    </source>
</evidence>
<dbReference type="EMBL" id="QNRE01000009">
    <property type="protein sequence ID" value="RBO88478.1"/>
    <property type="molecule type" value="Genomic_DNA"/>
</dbReference>
<evidence type="ECO:0000313" key="2">
    <source>
        <dbReference type="Proteomes" id="UP000252586"/>
    </source>
</evidence>
<comment type="caution">
    <text evidence="1">The sequence shown here is derived from an EMBL/GenBank/DDBJ whole genome shotgun (WGS) entry which is preliminary data.</text>
</comment>
<proteinExistence type="predicted"/>
<dbReference type="AlphaFoldDB" id="A0A366DGT5"/>
<organism evidence="1 2">
    <name type="scientific">Nocardia puris</name>
    <dbReference type="NCBI Taxonomy" id="208602"/>
    <lineage>
        <taxon>Bacteria</taxon>
        <taxon>Bacillati</taxon>
        <taxon>Actinomycetota</taxon>
        <taxon>Actinomycetes</taxon>
        <taxon>Mycobacteriales</taxon>
        <taxon>Nocardiaceae</taxon>
        <taxon>Nocardia</taxon>
    </lineage>
</organism>
<dbReference type="STRING" id="1210090.GCA_001613185_05367"/>
<name>A0A366DGT5_9NOCA</name>
<keyword evidence="2" id="KW-1185">Reference proteome</keyword>
<accession>A0A366DGT5</accession>
<gene>
    <name evidence="1" type="ORF">DFR74_109248</name>
</gene>
<dbReference type="Proteomes" id="UP000252586">
    <property type="component" value="Unassembled WGS sequence"/>
</dbReference>
<reference evidence="1 2" key="1">
    <citation type="submission" date="2018-06" db="EMBL/GenBank/DDBJ databases">
        <title>Genomic Encyclopedia of Type Strains, Phase IV (KMG-IV): sequencing the most valuable type-strain genomes for metagenomic binning, comparative biology and taxonomic classification.</title>
        <authorList>
            <person name="Goeker M."/>
        </authorList>
    </citation>
    <scope>NUCLEOTIDE SEQUENCE [LARGE SCALE GENOMIC DNA]</scope>
    <source>
        <strain evidence="1 2">DSM 44599</strain>
    </source>
</reference>